<sequence>MSRKISLAPDEFYHLYNRGTDKRIIFNNNRDRDRFIYLLYLSNGTRPFHFNELKPDTIFSFDKGGDLTNIVSYCLMDNHFHILVQSIDDTGISVFMHKLATAYTMYFNKINNRKGRLFETNFQVRHIDSENYLKYIHSYIHLNPIKIVEPNWKEVGLKNNSAVKQFLNNYTHSSYLDYAGNNREEQKILNKTAFPYFEDKKEFEEYLEDWLTYRPEA</sequence>
<dbReference type="Pfam" id="PF01797">
    <property type="entry name" value="Y1_Tnp"/>
    <property type="match status" value="1"/>
</dbReference>
<dbReference type="GO" id="GO:0003677">
    <property type="term" value="F:DNA binding"/>
    <property type="evidence" value="ECO:0007669"/>
    <property type="project" value="InterPro"/>
</dbReference>
<dbReference type="PANTHER" id="PTHR34322:SF2">
    <property type="entry name" value="TRANSPOSASE IS200-LIKE DOMAIN-CONTAINING PROTEIN"/>
    <property type="match status" value="1"/>
</dbReference>
<protein>
    <recommendedName>
        <fullName evidence="1">Transposase IS200-like domain-containing protein</fullName>
    </recommendedName>
</protein>
<dbReference type="SUPFAM" id="SSF143422">
    <property type="entry name" value="Transposase IS200-like"/>
    <property type="match status" value="1"/>
</dbReference>
<evidence type="ECO:0000259" key="1">
    <source>
        <dbReference type="SMART" id="SM01321"/>
    </source>
</evidence>
<gene>
    <name evidence="2" type="ORF">COV09_01465</name>
</gene>
<organism evidence="2 3">
    <name type="scientific">Candidatus Vogelbacteria bacterium CG10_big_fil_rev_8_21_14_0_10_50_13</name>
    <dbReference type="NCBI Taxonomy" id="1975044"/>
    <lineage>
        <taxon>Bacteria</taxon>
        <taxon>Candidatus Vogeliibacteriota</taxon>
    </lineage>
</organism>
<feature type="domain" description="Transposase IS200-like" evidence="1">
    <location>
        <begin position="8"/>
        <end position="143"/>
    </location>
</feature>
<dbReference type="AlphaFoldDB" id="A0A2H0RFY2"/>
<dbReference type="GO" id="GO:0006313">
    <property type="term" value="P:DNA transposition"/>
    <property type="evidence" value="ECO:0007669"/>
    <property type="project" value="InterPro"/>
</dbReference>
<dbReference type="Proteomes" id="UP000230906">
    <property type="component" value="Unassembled WGS sequence"/>
</dbReference>
<evidence type="ECO:0000313" key="3">
    <source>
        <dbReference type="Proteomes" id="UP000230906"/>
    </source>
</evidence>
<dbReference type="PANTHER" id="PTHR34322">
    <property type="entry name" value="TRANSPOSASE, Y1_TNP DOMAIN-CONTAINING"/>
    <property type="match status" value="1"/>
</dbReference>
<reference evidence="2 3" key="1">
    <citation type="submission" date="2017-09" db="EMBL/GenBank/DDBJ databases">
        <title>Depth-based differentiation of microbial function through sediment-hosted aquifers and enrichment of novel symbionts in the deep terrestrial subsurface.</title>
        <authorList>
            <person name="Probst A.J."/>
            <person name="Ladd B."/>
            <person name="Jarett J.K."/>
            <person name="Geller-Mcgrath D.E."/>
            <person name="Sieber C.M."/>
            <person name="Emerson J.B."/>
            <person name="Anantharaman K."/>
            <person name="Thomas B.C."/>
            <person name="Malmstrom R."/>
            <person name="Stieglmeier M."/>
            <person name="Klingl A."/>
            <person name="Woyke T."/>
            <person name="Ryan C.M."/>
            <person name="Banfield J.F."/>
        </authorList>
    </citation>
    <scope>NUCLEOTIDE SEQUENCE [LARGE SCALE GENOMIC DNA]</scope>
    <source>
        <strain evidence="2">CG10_big_fil_rev_8_21_14_0_10_50_13</strain>
    </source>
</reference>
<dbReference type="InterPro" id="IPR002686">
    <property type="entry name" value="Transposase_17"/>
</dbReference>
<comment type="caution">
    <text evidence="2">The sequence shown here is derived from an EMBL/GenBank/DDBJ whole genome shotgun (WGS) entry which is preliminary data.</text>
</comment>
<proteinExistence type="predicted"/>
<accession>A0A2H0RFY2</accession>
<dbReference type="SMART" id="SM01321">
    <property type="entry name" value="Y1_Tnp"/>
    <property type="match status" value="1"/>
</dbReference>
<dbReference type="EMBL" id="PCYJ01000022">
    <property type="protein sequence ID" value="PIR45413.1"/>
    <property type="molecule type" value="Genomic_DNA"/>
</dbReference>
<name>A0A2H0RFY2_9BACT</name>
<dbReference type="Gene3D" id="3.30.70.1290">
    <property type="entry name" value="Transposase IS200-like"/>
    <property type="match status" value="1"/>
</dbReference>
<evidence type="ECO:0000313" key="2">
    <source>
        <dbReference type="EMBL" id="PIR45413.1"/>
    </source>
</evidence>
<dbReference type="GO" id="GO:0004803">
    <property type="term" value="F:transposase activity"/>
    <property type="evidence" value="ECO:0007669"/>
    <property type="project" value="InterPro"/>
</dbReference>
<dbReference type="InterPro" id="IPR036515">
    <property type="entry name" value="Transposase_17_sf"/>
</dbReference>